<dbReference type="InterPro" id="IPR026817">
    <property type="entry name" value="Ect2"/>
</dbReference>
<dbReference type="GO" id="GO:0005634">
    <property type="term" value="C:nucleus"/>
    <property type="evidence" value="ECO:0007669"/>
    <property type="project" value="InterPro"/>
</dbReference>
<organism evidence="2 3">
    <name type="scientific">Macrostomum lignano</name>
    <dbReference type="NCBI Taxonomy" id="282301"/>
    <lineage>
        <taxon>Eukaryota</taxon>
        <taxon>Metazoa</taxon>
        <taxon>Spiralia</taxon>
        <taxon>Lophotrochozoa</taxon>
        <taxon>Platyhelminthes</taxon>
        <taxon>Rhabditophora</taxon>
        <taxon>Macrostomorpha</taxon>
        <taxon>Macrostomida</taxon>
        <taxon>Macrostomidae</taxon>
        <taxon>Macrostomum</taxon>
    </lineage>
</organism>
<keyword evidence="2" id="KW-1185">Reference proteome</keyword>
<proteinExistence type="predicted"/>
<reference evidence="3" key="1">
    <citation type="submission" date="2016-11" db="UniProtKB">
        <authorList>
            <consortium name="WormBaseParasite"/>
        </authorList>
    </citation>
    <scope>IDENTIFICATION</scope>
</reference>
<feature type="region of interest" description="Disordered" evidence="1">
    <location>
        <begin position="1"/>
        <end position="76"/>
    </location>
</feature>
<accession>A0A1I8FI72</accession>
<dbReference type="GO" id="GO:0005085">
    <property type="term" value="F:guanyl-nucleotide exchange factor activity"/>
    <property type="evidence" value="ECO:0007669"/>
    <property type="project" value="InterPro"/>
</dbReference>
<dbReference type="PANTHER" id="PTHR16777">
    <property type="entry name" value="PROTEIN ECT2"/>
    <property type="match status" value="1"/>
</dbReference>
<feature type="compositionally biased region" description="Basic and acidic residues" evidence="1">
    <location>
        <begin position="9"/>
        <end position="18"/>
    </location>
</feature>
<evidence type="ECO:0000256" key="1">
    <source>
        <dbReference type="SAM" id="MobiDB-lite"/>
    </source>
</evidence>
<dbReference type="GO" id="GO:0005938">
    <property type="term" value="C:cell cortex"/>
    <property type="evidence" value="ECO:0007669"/>
    <property type="project" value="TreeGrafter"/>
</dbReference>
<dbReference type="GO" id="GO:0007399">
    <property type="term" value="P:nervous system development"/>
    <property type="evidence" value="ECO:0007669"/>
    <property type="project" value="TreeGrafter"/>
</dbReference>
<dbReference type="AlphaFoldDB" id="A0A1I8FI72"/>
<dbReference type="Proteomes" id="UP000095280">
    <property type="component" value="Unplaced"/>
</dbReference>
<dbReference type="GO" id="GO:0005096">
    <property type="term" value="F:GTPase activator activity"/>
    <property type="evidence" value="ECO:0007669"/>
    <property type="project" value="InterPro"/>
</dbReference>
<evidence type="ECO:0000313" key="2">
    <source>
        <dbReference type="Proteomes" id="UP000095280"/>
    </source>
</evidence>
<dbReference type="PANTHER" id="PTHR16777:SF2">
    <property type="entry name" value="PROTEIN ECT2"/>
    <property type="match status" value="1"/>
</dbReference>
<evidence type="ECO:0000313" key="3">
    <source>
        <dbReference type="WBParaSite" id="maker-unitig_34962-snap-gene-0.1-mRNA-1"/>
    </source>
</evidence>
<dbReference type="WBParaSite" id="maker-unitig_34962-snap-gene-0.1-mRNA-1">
    <property type="protein sequence ID" value="maker-unitig_34962-snap-gene-0.1-mRNA-1"/>
    <property type="gene ID" value="maker-unitig_34962-snap-gene-0.1"/>
</dbReference>
<protein>
    <submittedName>
        <fullName evidence="3">C3H1-type domain-containing protein</fullName>
    </submittedName>
</protein>
<dbReference type="GO" id="GO:0000281">
    <property type="term" value="P:mitotic cytokinesis"/>
    <property type="evidence" value="ECO:0007669"/>
    <property type="project" value="TreeGrafter"/>
</dbReference>
<name>A0A1I8FI72_9PLAT</name>
<sequence length="470" mass="50933">MANLDDDDNKASGPKDDTIGSLLSPNEAYSRKRRTPGASEKQQQLAPDNGAGVARRRQSRTPEGAGGASGGRDGRAERRFAKARNWPLLKGIMFEYCSAGIRPECLRQSLSDLMIRPVQAAAICDAYIGRLAQVYPFVAFSSTSTKRNEPRTYALPLFDVMNKVENFPPYLLSAHRTIVDRFDVVEVGSSGTGICRPGAGLNSVLLTDYFAGCQAPTSRLLLLLQRPRLLEAEAAAERSRIVAPSGPWFDLDSNAISAAKPLRYLELLPLNSLYTIFAAPAVDPEDRRRLFAIECRLAAYGGASLMSYPFALAEPLRSQRQLVAPNDEPFEVAANSSTVNEASTLASGGGRDKSSILRSVCEQIGRVTCCPNPRSTCAHSHSDPRVSFKIWRTISRALLAAATAAAPSASTQQQPDKPCPAMMADDGFEGNQPESPMMTFGQLQLSLMMRMLTWLYFKDAAAGTSSRVAG</sequence>
<dbReference type="GO" id="GO:2000431">
    <property type="term" value="P:regulation of cytokinesis, actomyosin contractile ring assembly"/>
    <property type="evidence" value="ECO:0007669"/>
    <property type="project" value="InterPro"/>
</dbReference>